<feature type="region of interest" description="Disordered" evidence="5">
    <location>
        <begin position="32"/>
        <end position="63"/>
    </location>
</feature>
<evidence type="ECO:0000313" key="8">
    <source>
        <dbReference type="EMBL" id="MDR6723161.1"/>
    </source>
</evidence>
<name>A0AAP5H1C4_PAEAM</name>
<dbReference type="Gene3D" id="3.40.50.1980">
    <property type="entry name" value="Nitrogenase molybdenum iron protein domain"/>
    <property type="match status" value="2"/>
</dbReference>
<dbReference type="PROSITE" id="PS50983">
    <property type="entry name" value="FE_B12_PBP"/>
    <property type="match status" value="1"/>
</dbReference>
<feature type="domain" description="Fe/B12 periplasmic-binding" evidence="7">
    <location>
        <begin position="81"/>
        <end position="338"/>
    </location>
</feature>
<comment type="subcellular location">
    <subcellularLocation>
        <location evidence="1">Cell envelope</location>
    </subcellularLocation>
</comment>
<feature type="compositionally biased region" description="Polar residues" evidence="5">
    <location>
        <begin position="44"/>
        <end position="63"/>
    </location>
</feature>
<dbReference type="Pfam" id="PF01497">
    <property type="entry name" value="Peripla_BP_2"/>
    <property type="match status" value="1"/>
</dbReference>
<dbReference type="InterPro" id="IPR051313">
    <property type="entry name" value="Bact_iron-sidero_bind"/>
</dbReference>
<evidence type="ECO:0000256" key="4">
    <source>
        <dbReference type="ARBA" id="ARBA00022729"/>
    </source>
</evidence>
<evidence type="ECO:0000256" key="1">
    <source>
        <dbReference type="ARBA" id="ARBA00004196"/>
    </source>
</evidence>
<sequence length="343" mass="37948">MFVVKNRFAGLFIMLAMLMVLAACGSKTDTSSSTEQASAGVEATNGSTETKADTSSNSKGTSNATRIYASAEGDVEIPAEPQRIVTDMYVSDLLALGIKPVGAVKYYLENPYYADQVQGIADIGDRGTVSLEKIIALNPDLIITASKQPEEVEKYKKIATTVVITHGTFADVHEEIRGFGELLDRADEAEAWLKTYDERITAARDKVKQVIKPEETFSILEATDKGYYGYGDNFGRGGQAIYRALELAPLEITKQELMGDTQWKEISREVIGEYAGDHVLLTVDESNAGYEGDAIWKSLPAVKNNQVYELQEDRYWYFDPIAIQGQAEEFADMIVERAEQNRK</sequence>
<feature type="chain" id="PRO_5042821070" evidence="6">
    <location>
        <begin position="23"/>
        <end position="343"/>
    </location>
</feature>
<dbReference type="GO" id="GO:1901678">
    <property type="term" value="P:iron coordination entity transport"/>
    <property type="evidence" value="ECO:0007669"/>
    <property type="project" value="UniProtKB-ARBA"/>
</dbReference>
<dbReference type="AlphaFoldDB" id="A0AAP5H1C4"/>
<dbReference type="Proteomes" id="UP001254832">
    <property type="component" value="Unassembled WGS sequence"/>
</dbReference>
<dbReference type="PANTHER" id="PTHR30532:SF26">
    <property type="entry name" value="IRON(3+)-HYDROXAMATE-BINDING PROTEIN FHUD"/>
    <property type="match status" value="1"/>
</dbReference>
<dbReference type="GO" id="GO:0030288">
    <property type="term" value="C:outer membrane-bounded periplasmic space"/>
    <property type="evidence" value="ECO:0007669"/>
    <property type="project" value="TreeGrafter"/>
</dbReference>
<evidence type="ECO:0000313" key="9">
    <source>
        <dbReference type="Proteomes" id="UP001254832"/>
    </source>
</evidence>
<dbReference type="PANTHER" id="PTHR30532">
    <property type="entry name" value="IRON III DICITRATE-BINDING PERIPLASMIC PROTEIN"/>
    <property type="match status" value="1"/>
</dbReference>
<keyword evidence="4 6" id="KW-0732">Signal</keyword>
<dbReference type="SUPFAM" id="SSF53807">
    <property type="entry name" value="Helical backbone' metal receptor"/>
    <property type="match status" value="1"/>
</dbReference>
<reference evidence="8" key="1">
    <citation type="submission" date="2023-07" db="EMBL/GenBank/DDBJ databases">
        <title>Sorghum-associated microbial communities from plants grown in Nebraska, USA.</title>
        <authorList>
            <person name="Schachtman D."/>
        </authorList>
    </citation>
    <scope>NUCLEOTIDE SEQUENCE</scope>
    <source>
        <strain evidence="8">BE80</strain>
    </source>
</reference>
<keyword evidence="3" id="KW-0813">Transport</keyword>
<comment type="similarity">
    <text evidence="2">Belongs to the bacterial solute-binding protein 8 family.</text>
</comment>
<feature type="signal peptide" evidence="6">
    <location>
        <begin position="1"/>
        <end position="22"/>
    </location>
</feature>
<comment type="caution">
    <text evidence="8">The sequence shown here is derived from an EMBL/GenBank/DDBJ whole genome shotgun (WGS) entry which is preliminary data.</text>
</comment>
<evidence type="ECO:0000256" key="6">
    <source>
        <dbReference type="SAM" id="SignalP"/>
    </source>
</evidence>
<dbReference type="PROSITE" id="PS51257">
    <property type="entry name" value="PROKAR_LIPOPROTEIN"/>
    <property type="match status" value="1"/>
</dbReference>
<evidence type="ECO:0000256" key="3">
    <source>
        <dbReference type="ARBA" id="ARBA00022448"/>
    </source>
</evidence>
<accession>A0AAP5H1C4</accession>
<evidence type="ECO:0000259" key="7">
    <source>
        <dbReference type="PROSITE" id="PS50983"/>
    </source>
</evidence>
<evidence type="ECO:0000256" key="5">
    <source>
        <dbReference type="SAM" id="MobiDB-lite"/>
    </source>
</evidence>
<dbReference type="EMBL" id="JAVDTR010000003">
    <property type="protein sequence ID" value="MDR6723161.1"/>
    <property type="molecule type" value="Genomic_DNA"/>
</dbReference>
<protein>
    <submittedName>
        <fullName evidence="8">Iron complex transport system substrate-binding protein</fullName>
    </submittedName>
</protein>
<proteinExistence type="inferred from homology"/>
<evidence type="ECO:0000256" key="2">
    <source>
        <dbReference type="ARBA" id="ARBA00008814"/>
    </source>
</evidence>
<dbReference type="InterPro" id="IPR002491">
    <property type="entry name" value="ABC_transptr_periplasmic_BD"/>
</dbReference>
<organism evidence="8 9">
    <name type="scientific">Paenibacillus amylolyticus</name>
    <dbReference type="NCBI Taxonomy" id="1451"/>
    <lineage>
        <taxon>Bacteria</taxon>
        <taxon>Bacillati</taxon>
        <taxon>Bacillota</taxon>
        <taxon>Bacilli</taxon>
        <taxon>Bacillales</taxon>
        <taxon>Paenibacillaceae</taxon>
        <taxon>Paenibacillus</taxon>
    </lineage>
</organism>
<gene>
    <name evidence="8" type="ORF">J2W91_001613</name>
</gene>
<dbReference type="RefSeq" id="WP_310137977.1">
    <property type="nucleotide sequence ID" value="NZ_JAVDTR010000003.1"/>
</dbReference>